<reference evidence="2 3" key="1">
    <citation type="journal article" date="2016" name="PLoS ONE">
        <title>Complete Genome Sequence and Comparative Genomics of a Novel Myxobacterium Myxococcus hansupus.</title>
        <authorList>
            <person name="Sharma G."/>
            <person name="Narwani T."/>
            <person name="Subramanian S."/>
        </authorList>
    </citation>
    <scope>NUCLEOTIDE SEQUENCE [LARGE SCALE GENOMIC DNA]</scope>
    <source>
        <strain evidence="3">mixupus</strain>
    </source>
</reference>
<dbReference type="AlphaFoldDB" id="A0A0H4XDI3"/>
<dbReference type="eggNOG" id="ENOG502ZAX0">
    <property type="taxonomic scope" value="Bacteria"/>
</dbReference>
<dbReference type="InterPro" id="IPR018958">
    <property type="entry name" value="Knr4/Smi1-like_dom"/>
</dbReference>
<organism evidence="2 3">
    <name type="scientific">Pseudomyxococcus hansupus</name>
    <dbReference type="NCBI Taxonomy" id="1297742"/>
    <lineage>
        <taxon>Bacteria</taxon>
        <taxon>Pseudomonadati</taxon>
        <taxon>Myxococcota</taxon>
        <taxon>Myxococcia</taxon>
        <taxon>Myxococcales</taxon>
        <taxon>Cystobacterineae</taxon>
        <taxon>Myxococcaceae</taxon>
        <taxon>Pseudomyxococcus</taxon>
    </lineage>
</organism>
<protein>
    <recommendedName>
        <fullName evidence="1">Knr4/Smi1-like domain-containing protein</fullName>
    </recommendedName>
</protein>
<evidence type="ECO:0000313" key="3">
    <source>
        <dbReference type="Proteomes" id="UP000009026"/>
    </source>
</evidence>
<evidence type="ECO:0000313" key="2">
    <source>
        <dbReference type="EMBL" id="AKQ66097.1"/>
    </source>
</evidence>
<dbReference type="KEGG" id="mym:A176_003009"/>
<proteinExistence type="predicted"/>
<name>A0A0H4XDI3_9BACT</name>
<dbReference type="PATRIC" id="fig|1297742.4.peg.3033"/>
<evidence type="ECO:0000259" key="1">
    <source>
        <dbReference type="SMART" id="SM00860"/>
    </source>
</evidence>
<dbReference type="RefSeq" id="WP_021780961.1">
    <property type="nucleotide sequence ID" value="NZ_CP012109.1"/>
</dbReference>
<gene>
    <name evidence="2" type="ORF">A176_003009</name>
</gene>
<keyword evidence="3" id="KW-1185">Reference proteome</keyword>
<dbReference type="Pfam" id="PF09346">
    <property type="entry name" value="SMI1_KNR4"/>
    <property type="match status" value="1"/>
</dbReference>
<dbReference type="OrthoDB" id="5505403at2"/>
<accession>A0A0H4XDI3</accession>
<sequence>MLMAELLAEVSRLHHPNPPATPAQIEAFEKRVGWTLDSDLRAFYLHCDGANLFDSRTPVFRDPAFSFLPLSRIQRARVVMSQDDTDKTGPASWYVACEVRDSNYILLDVSHQEAGRYPIRDGYREGFPDPDYCRQIARSFSEFLTGALRSNGRWFWLPEQ</sequence>
<feature type="domain" description="Knr4/Smi1-like" evidence="1">
    <location>
        <begin position="19"/>
        <end position="146"/>
    </location>
</feature>
<dbReference type="SUPFAM" id="SSF160631">
    <property type="entry name" value="SMI1/KNR4-like"/>
    <property type="match status" value="1"/>
</dbReference>
<dbReference type="Gene3D" id="3.40.1580.10">
    <property type="entry name" value="SMI1/KNR4-like"/>
    <property type="match status" value="1"/>
</dbReference>
<dbReference type="SMART" id="SM00860">
    <property type="entry name" value="SMI1_KNR4"/>
    <property type="match status" value="1"/>
</dbReference>
<dbReference type="InterPro" id="IPR037883">
    <property type="entry name" value="Knr4/Smi1-like_sf"/>
</dbReference>
<dbReference type="Proteomes" id="UP000009026">
    <property type="component" value="Chromosome"/>
</dbReference>
<dbReference type="EMBL" id="CP012109">
    <property type="protein sequence ID" value="AKQ66097.1"/>
    <property type="molecule type" value="Genomic_DNA"/>
</dbReference>